<evidence type="ECO:0000313" key="2">
    <source>
        <dbReference type="EMBL" id="ROS01090.1"/>
    </source>
</evidence>
<dbReference type="EMBL" id="RKHR01000004">
    <property type="protein sequence ID" value="ROS01090.1"/>
    <property type="molecule type" value="Genomic_DNA"/>
</dbReference>
<evidence type="ECO:0000313" key="3">
    <source>
        <dbReference type="Proteomes" id="UP000275394"/>
    </source>
</evidence>
<name>A0A3N2DMT4_9GAMM</name>
<dbReference type="AlphaFoldDB" id="A0A3N2DMT4"/>
<protein>
    <submittedName>
        <fullName evidence="2">RRXRR protein</fullName>
    </submittedName>
</protein>
<dbReference type="Pfam" id="PF14239">
    <property type="entry name" value="RRXRR"/>
    <property type="match status" value="1"/>
</dbReference>
<sequence length="314" mass="36326">MLVFVLNNNREPLIPCKPQRSRKILKNGDAKVLKRAPFTIKFVHGNSGYKQELLIGIYTGSKTIKCGLIGLGQVIYQSQVALCQYISKKMVQRAMYLYTYRGRMSRYRPARWENKASMRRNGRLASRILIALCEDFHHDLHVEQFELKMRESCAKHAKEIGILMSRLKYEWSFTETFWYENKHMREKVLQLPNEDYFDNFAICLGNDEYGHKKPVAYFNRHVSKGVRSEKQIPFDKAFWLKKHDIISTPQCIGFVKGRRSAGYFVLETITGNKIHASANIMKNTMRISTLTTTLTQPMKAVIAPVAKTTCILTA</sequence>
<dbReference type="InterPro" id="IPR025938">
    <property type="entry name" value="RRXRR_dom"/>
</dbReference>
<comment type="caution">
    <text evidence="2">The sequence shown here is derived from an EMBL/GenBank/DDBJ whole genome shotgun (WGS) entry which is preliminary data.</text>
</comment>
<reference evidence="2 3" key="1">
    <citation type="submission" date="2018-11" db="EMBL/GenBank/DDBJ databases">
        <title>Genomic Encyclopedia of Type Strains, Phase IV (KMG-IV): sequencing the most valuable type-strain genomes for metagenomic binning, comparative biology and taxonomic classification.</title>
        <authorList>
            <person name="Goeker M."/>
        </authorList>
    </citation>
    <scope>NUCLEOTIDE SEQUENCE [LARGE SCALE GENOMIC DNA]</scope>
    <source>
        <strain evidence="2 3">DSM 100316</strain>
    </source>
</reference>
<evidence type="ECO:0000259" key="1">
    <source>
        <dbReference type="Pfam" id="PF14239"/>
    </source>
</evidence>
<feature type="domain" description="RRXRR" evidence="1">
    <location>
        <begin position="3"/>
        <end position="126"/>
    </location>
</feature>
<gene>
    <name evidence="2" type="ORF">EDC56_1515</name>
</gene>
<keyword evidence="3" id="KW-1185">Reference proteome</keyword>
<proteinExistence type="predicted"/>
<dbReference type="Proteomes" id="UP000275394">
    <property type="component" value="Unassembled WGS sequence"/>
</dbReference>
<accession>A0A3N2DMT4</accession>
<dbReference type="OrthoDB" id="9802640at2"/>
<organism evidence="2 3">
    <name type="scientific">Sinobacterium caligoides</name>
    <dbReference type="NCBI Taxonomy" id="933926"/>
    <lineage>
        <taxon>Bacteria</taxon>
        <taxon>Pseudomonadati</taxon>
        <taxon>Pseudomonadota</taxon>
        <taxon>Gammaproteobacteria</taxon>
        <taxon>Cellvibrionales</taxon>
        <taxon>Spongiibacteraceae</taxon>
        <taxon>Sinobacterium</taxon>
    </lineage>
</organism>